<name>A0AAD8M3I1_9APIA</name>
<dbReference type="CDD" id="cd06464">
    <property type="entry name" value="ACD_sHsps-like"/>
    <property type="match status" value="1"/>
</dbReference>
<dbReference type="SUPFAM" id="SSF49764">
    <property type="entry name" value="HSP20-like chaperones"/>
    <property type="match status" value="1"/>
</dbReference>
<dbReference type="AlphaFoldDB" id="A0AAD8M3I1"/>
<reference evidence="6" key="2">
    <citation type="submission" date="2023-05" db="EMBL/GenBank/DDBJ databases">
        <authorList>
            <person name="Schelkunov M.I."/>
        </authorList>
    </citation>
    <scope>NUCLEOTIDE SEQUENCE</scope>
    <source>
        <strain evidence="6">Hsosn_3</strain>
        <tissue evidence="6">Leaf</tissue>
    </source>
</reference>
<feature type="compositionally biased region" description="Basic residues" evidence="4">
    <location>
        <begin position="66"/>
        <end position="75"/>
    </location>
</feature>
<dbReference type="Proteomes" id="UP001237642">
    <property type="component" value="Unassembled WGS sequence"/>
</dbReference>
<comment type="caution">
    <text evidence="6">The sequence shown here is derived from an EMBL/GenBank/DDBJ whole genome shotgun (WGS) entry which is preliminary data.</text>
</comment>
<feature type="domain" description="SHSP" evidence="5">
    <location>
        <begin position="113"/>
        <end position="228"/>
    </location>
</feature>
<feature type="region of interest" description="Disordered" evidence="4">
    <location>
        <begin position="35"/>
        <end position="75"/>
    </location>
</feature>
<evidence type="ECO:0000313" key="6">
    <source>
        <dbReference type="EMBL" id="KAK1358217.1"/>
    </source>
</evidence>
<protein>
    <submittedName>
        <fullName evidence="6">26.5 kDa heat shock protein, mitochondrial</fullName>
    </submittedName>
</protein>
<dbReference type="Gene3D" id="2.60.40.790">
    <property type="match status" value="1"/>
</dbReference>
<dbReference type="InterPro" id="IPR008978">
    <property type="entry name" value="HSP20-like_chaperone"/>
</dbReference>
<dbReference type="InterPro" id="IPR044587">
    <property type="entry name" value="HSP21-like"/>
</dbReference>
<proteinExistence type="inferred from homology"/>
<organism evidence="6 7">
    <name type="scientific">Heracleum sosnowskyi</name>
    <dbReference type="NCBI Taxonomy" id="360622"/>
    <lineage>
        <taxon>Eukaryota</taxon>
        <taxon>Viridiplantae</taxon>
        <taxon>Streptophyta</taxon>
        <taxon>Embryophyta</taxon>
        <taxon>Tracheophyta</taxon>
        <taxon>Spermatophyta</taxon>
        <taxon>Magnoliopsida</taxon>
        <taxon>eudicotyledons</taxon>
        <taxon>Gunneridae</taxon>
        <taxon>Pentapetalae</taxon>
        <taxon>asterids</taxon>
        <taxon>campanulids</taxon>
        <taxon>Apiales</taxon>
        <taxon>Apiaceae</taxon>
        <taxon>Apioideae</taxon>
        <taxon>apioid superclade</taxon>
        <taxon>Tordylieae</taxon>
        <taxon>Tordyliinae</taxon>
        <taxon>Heracleum</taxon>
    </lineage>
</organism>
<accession>A0AAD8M3I1</accession>
<evidence type="ECO:0000259" key="5">
    <source>
        <dbReference type="PROSITE" id="PS01031"/>
    </source>
</evidence>
<keyword evidence="7" id="KW-1185">Reference proteome</keyword>
<dbReference type="PANTHER" id="PTHR46733">
    <property type="entry name" value="26.5 KDA HEAT SHOCK PROTEIN, MITOCHONDRIAL"/>
    <property type="match status" value="1"/>
</dbReference>
<gene>
    <name evidence="6" type="ORF">POM88_051473</name>
</gene>
<dbReference type="GO" id="GO:0009408">
    <property type="term" value="P:response to heat"/>
    <property type="evidence" value="ECO:0007669"/>
    <property type="project" value="InterPro"/>
</dbReference>
<evidence type="ECO:0000256" key="3">
    <source>
        <dbReference type="RuleBase" id="RU003616"/>
    </source>
</evidence>
<dbReference type="InterPro" id="IPR002068">
    <property type="entry name" value="A-crystallin/Hsp20_dom"/>
</dbReference>
<comment type="similarity">
    <text evidence="2 3">Belongs to the small heat shock protein (HSP20) family.</text>
</comment>
<evidence type="ECO:0000256" key="4">
    <source>
        <dbReference type="SAM" id="MobiDB-lite"/>
    </source>
</evidence>
<reference evidence="6" key="1">
    <citation type="submission" date="2023-02" db="EMBL/GenBank/DDBJ databases">
        <title>Genome of toxic invasive species Heracleum sosnowskyi carries increased number of genes despite the absence of recent whole-genome duplications.</title>
        <authorList>
            <person name="Schelkunov M."/>
            <person name="Shtratnikova V."/>
            <person name="Makarenko M."/>
            <person name="Klepikova A."/>
            <person name="Omelchenko D."/>
            <person name="Novikova G."/>
            <person name="Obukhova E."/>
            <person name="Bogdanov V."/>
            <person name="Penin A."/>
            <person name="Logacheva M."/>
        </authorList>
    </citation>
    <scope>NUCLEOTIDE SEQUENCE</scope>
    <source>
        <strain evidence="6">Hsosn_3</strain>
        <tissue evidence="6">Leaf</tissue>
    </source>
</reference>
<dbReference type="PANTHER" id="PTHR46733:SF3">
    <property type="entry name" value="26.5 KDA HEAT SHOCK PROTEIN, MITOCHONDRIAL"/>
    <property type="match status" value="1"/>
</dbReference>
<evidence type="ECO:0000256" key="2">
    <source>
        <dbReference type="PROSITE-ProRule" id="PRU00285"/>
    </source>
</evidence>
<keyword evidence="1 6" id="KW-0346">Stress response</keyword>
<dbReference type="PROSITE" id="PS01031">
    <property type="entry name" value="SHSP"/>
    <property type="match status" value="1"/>
</dbReference>
<evidence type="ECO:0000313" key="7">
    <source>
        <dbReference type="Proteomes" id="UP001237642"/>
    </source>
</evidence>
<dbReference type="EMBL" id="JAUIZM010000011">
    <property type="protein sequence ID" value="KAK1358217.1"/>
    <property type="molecule type" value="Genomic_DNA"/>
</dbReference>
<evidence type="ECO:0000256" key="1">
    <source>
        <dbReference type="ARBA" id="ARBA00023016"/>
    </source>
</evidence>
<dbReference type="Pfam" id="PF00011">
    <property type="entry name" value="HSP20"/>
    <property type="match status" value="1"/>
</dbReference>
<sequence length="228" mass="26195">MALARLAFKKLHKGAISVPSSSFMSKEQRWSSELMNRLFTTSSSPPPPDEATSGEVAVSSPDQSGKKSKLFSKKQRNRQLWRNNHNFVPSLWEFFPSGLGNALMQATENINRGLENMGPSQLLGRFKEKKECYKLKYEMPGMAKDEVKITVEDGVLRIRGEHKEDHEEAEDEEQHYWSSRYGYYDTRLVLPDDAKVEEIKAEMKDGVLKITIPRSEKQQRDVKEVQVQ</sequence>